<reference evidence="2 3" key="1">
    <citation type="journal article" date="2016" name="Front. Microbiol.">
        <title>Genomic Resource of Rice Seed Associated Bacteria.</title>
        <authorList>
            <person name="Midha S."/>
            <person name="Bansal K."/>
            <person name="Sharma S."/>
            <person name="Kumar N."/>
            <person name="Patil P.P."/>
            <person name="Chaudhry V."/>
            <person name="Patil P.B."/>
        </authorList>
    </citation>
    <scope>NUCLEOTIDE SEQUENCE [LARGE SCALE GENOMIC DNA]</scope>
    <source>
        <strain evidence="2 3">SA3</strain>
    </source>
</reference>
<keyword evidence="1" id="KW-0812">Transmembrane</keyword>
<gene>
    <name evidence="2" type="ORF">SA3R_08010</name>
</gene>
<proteinExistence type="predicted"/>
<dbReference type="Proteomes" id="UP000071979">
    <property type="component" value="Unassembled WGS sequence"/>
</dbReference>
<dbReference type="AlphaFoldDB" id="A0A8E1RZL4"/>
<accession>A0A8E1RZL4</accession>
<sequence length="140" mass="14896">MRELRREQQLIGLCTLLDDTVLGERRETIMHLVHSARRASHAREAGEATGLCLSALKQLRRARHSLRVAGAGADALSPLDAAIAGLQSVCDEAMAQAMEAAVLRLFGRMALLSVLLPAGVTAVLFGAGVLIHILCGTLTF</sequence>
<keyword evidence="1" id="KW-0472">Membrane</keyword>
<dbReference type="RefSeq" id="WP_058776622.1">
    <property type="nucleotide sequence ID" value="NZ_LDSA01000011.1"/>
</dbReference>
<organism evidence="2 3">
    <name type="scientific">Pantoea dispersa</name>
    <dbReference type="NCBI Taxonomy" id="59814"/>
    <lineage>
        <taxon>Bacteria</taxon>
        <taxon>Pseudomonadati</taxon>
        <taxon>Pseudomonadota</taxon>
        <taxon>Gammaproteobacteria</taxon>
        <taxon>Enterobacterales</taxon>
        <taxon>Erwiniaceae</taxon>
        <taxon>Pantoea</taxon>
    </lineage>
</organism>
<comment type="caution">
    <text evidence="2">The sequence shown here is derived from an EMBL/GenBank/DDBJ whole genome shotgun (WGS) entry which is preliminary data.</text>
</comment>
<evidence type="ECO:0000313" key="2">
    <source>
        <dbReference type="EMBL" id="KTS68287.1"/>
    </source>
</evidence>
<evidence type="ECO:0000313" key="3">
    <source>
        <dbReference type="Proteomes" id="UP000071979"/>
    </source>
</evidence>
<name>A0A8E1RZL4_9GAMM</name>
<evidence type="ECO:0000256" key="1">
    <source>
        <dbReference type="SAM" id="Phobius"/>
    </source>
</evidence>
<keyword evidence="1" id="KW-1133">Transmembrane helix</keyword>
<protein>
    <submittedName>
        <fullName evidence="2">Uncharacterized protein</fullName>
    </submittedName>
</protein>
<feature type="transmembrane region" description="Helical" evidence="1">
    <location>
        <begin position="110"/>
        <end position="134"/>
    </location>
</feature>
<dbReference type="EMBL" id="LDSE01000015">
    <property type="protein sequence ID" value="KTS68287.1"/>
    <property type="molecule type" value="Genomic_DNA"/>
</dbReference>